<dbReference type="RefSeq" id="WP_191042302.1">
    <property type="nucleotide sequence ID" value="NZ_JACXAA010000013.1"/>
</dbReference>
<dbReference type="CDD" id="cd17365">
    <property type="entry name" value="MFS_PcaK_like"/>
    <property type="match status" value="1"/>
</dbReference>
<feature type="transmembrane region" description="Helical" evidence="5">
    <location>
        <begin position="159"/>
        <end position="182"/>
    </location>
</feature>
<dbReference type="PROSITE" id="PS50850">
    <property type="entry name" value="MFS"/>
    <property type="match status" value="1"/>
</dbReference>
<dbReference type="GO" id="GO:0046943">
    <property type="term" value="F:carboxylic acid transmembrane transporter activity"/>
    <property type="evidence" value="ECO:0007669"/>
    <property type="project" value="TreeGrafter"/>
</dbReference>
<sequence length="446" mass="48332">MLNHPIRSVVPEIAQPDLKALIDHQPMNPFQVLMVAICFILNMNDGIDVLVVSFTGSEIVREWSLSKSELGYIFSAGLAGMTAGCFLLAPFGDKIGRRKMFIIALSLITSGMLLSSLVSAYYQLLLLRFVTGLGIGGILPTLAAVASEFSNNKWRDFNVGLVQAGWPIGAILAGFFTAWAIPEFGWRSAYLAAGLVAALMLLSIILFMPESLSFLTGRQPKNAHHQINTLLTRMGHTTLATLPPAPASRITVPYAELFTPEYRTSTFRLWIGIFFGMMTLYTLMSWVPTIAKDAGMPFELATYVGTALNVGAFLGSLILGWLASRVGLRKLIPAFMLIAFGVMVLYGNLSMTYGLMFMMTFFIGFFVQGGFNGYYPAASRVYPATIRTTGVGLAMGIGRFGAILGPALFGILSDAGLGKDLLFSLFSVPLLVAGFMASRIPSKNLD</sequence>
<keyword evidence="3 5" id="KW-1133">Transmembrane helix</keyword>
<dbReference type="GO" id="GO:0005886">
    <property type="term" value="C:plasma membrane"/>
    <property type="evidence" value="ECO:0007669"/>
    <property type="project" value="TreeGrafter"/>
</dbReference>
<dbReference type="PANTHER" id="PTHR23508:SF10">
    <property type="entry name" value="CARBOXYLIC ACID TRANSPORTER PROTEIN HOMOLOG"/>
    <property type="match status" value="1"/>
</dbReference>
<dbReference type="SUPFAM" id="SSF103473">
    <property type="entry name" value="MFS general substrate transporter"/>
    <property type="match status" value="1"/>
</dbReference>
<evidence type="ECO:0000259" key="6">
    <source>
        <dbReference type="PROSITE" id="PS50850"/>
    </source>
</evidence>
<dbReference type="InterPro" id="IPR036259">
    <property type="entry name" value="MFS_trans_sf"/>
</dbReference>
<keyword evidence="8" id="KW-1185">Reference proteome</keyword>
<feature type="transmembrane region" description="Helical" evidence="5">
    <location>
        <begin position="389"/>
        <end position="409"/>
    </location>
</feature>
<evidence type="ECO:0000256" key="2">
    <source>
        <dbReference type="ARBA" id="ARBA00022692"/>
    </source>
</evidence>
<feature type="transmembrane region" description="Helical" evidence="5">
    <location>
        <begin position="421"/>
        <end position="440"/>
    </location>
</feature>
<feature type="transmembrane region" description="Helical" evidence="5">
    <location>
        <begin position="128"/>
        <end position="147"/>
    </location>
</feature>
<feature type="transmembrane region" description="Helical" evidence="5">
    <location>
        <begin position="331"/>
        <end position="349"/>
    </location>
</feature>
<organism evidence="7 8">
    <name type="scientific">Spirosoma validum</name>
    <dbReference type="NCBI Taxonomy" id="2771355"/>
    <lineage>
        <taxon>Bacteria</taxon>
        <taxon>Pseudomonadati</taxon>
        <taxon>Bacteroidota</taxon>
        <taxon>Cytophagia</taxon>
        <taxon>Cytophagales</taxon>
        <taxon>Cytophagaceae</taxon>
        <taxon>Spirosoma</taxon>
    </lineage>
</organism>
<feature type="transmembrane region" description="Helical" evidence="5">
    <location>
        <begin position="269"/>
        <end position="288"/>
    </location>
</feature>
<dbReference type="EMBL" id="JACXAA010000013">
    <property type="protein sequence ID" value="MBD2756687.1"/>
    <property type="molecule type" value="Genomic_DNA"/>
</dbReference>
<feature type="transmembrane region" description="Helical" evidence="5">
    <location>
        <begin position="70"/>
        <end position="89"/>
    </location>
</feature>
<keyword evidence="2 5" id="KW-0812">Transmembrane</keyword>
<dbReference type="Proteomes" id="UP000653797">
    <property type="component" value="Unassembled WGS sequence"/>
</dbReference>
<proteinExistence type="predicted"/>
<evidence type="ECO:0000256" key="5">
    <source>
        <dbReference type="SAM" id="Phobius"/>
    </source>
</evidence>
<accession>A0A927B7Q3</accession>
<evidence type="ECO:0000256" key="1">
    <source>
        <dbReference type="ARBA" id="ARBA00004141"/>
    </source>
</evidence>
<feature type="transmembrane region" description="Helical" evidence="5">
    <location>
        <begin position="188"/>
        <end position="208"/>
    </location>
</feature>
<evidence type="ECO:0000256" key="3">
    <source>
        <dbReference type="ARBA" id="ARBA00022989"/>
    </source>
</evidence>
<protein>
    <submittedName>
        <fullName evidence="7">MFS transporter</fullName>
    </submittedName>
</protein>
<name>A0A927B7Q3_9BACT</name>
<feature type="transmembrane region" description="Helical" evidence="5">
    <location>
        <begin position="300"/>
        <end position="324"/>
    </location>
</feature>
<feature type="transmembrane region" description="Helical" evidence="5">
    <location>
        <begin position="355"/>
        <end position="377"/>
    </location>
</feature>
<comment type="subcellular location">
    <subcellularLocation>
        <location evidence="1">Membrane</location>
        <topology evidence="1">Multi-pass membrane protein</topology>
    </subcellularLocation>
</comment>
<reference evidence="7" key="1">
    <citation type="submission" date="2020-09" db="EMBL/GenBank/DDBJ databases">
        <authorList>
            <person name="Kim M.K."/>
        </authorList>
    </citation>
    <scope>NUCLEOTIDE SEQUENCE</scope>
    <source>
        <strain evidence="7">BT704</strain>
    </source>
</reference>
<dbReference type="InterPro" id="IPR011701">
    <property type="entry name" value="MFS"/>
</dbReference>
<comment type="caution">
    <text evidence="7">The sequence shown here is derived from an EMBL/GenBank/DDBJ whole genome shotgun (WGS) entry which is preliminary data.</text>
</comment>
<evidence type="ECO:0000256" key="4">
    <source>
        <dbReference type="ARBA" id="ARBA00023136"/>
    </source>
</evidence>
<dbReference type="PANTHER" id="PTHR23508">
    <property type="entry name" value="CARBOXYLIC ACID TRANSPORTER PROTEIN HOMOLOG"/>
    <property type="match status" value="1"/>
</dbReference>
<gene>
    <name evidence="7" type="ORF">IC230_27650</name>
</gene>
<dbReference type="InterPro" id="IPR020846">
    <property type="entry name" value="MFS_dom"/>
</dbReference>
<dbReference type="Gene3D" id="1.20.1250.20">
    <property type="entry name" value="MFS general substrate transporter like domains"/>
    <property type="match status" value="1"/>
</dbReference>
<feature type="domain" description="Major facilitator superfamily (MFS) profile" evidence="6">
    <location>
        <begin position="34"/>
        <end position="445"/>
    </location>
</feature>
<dbReference type="AlphaFoldDB" id="A0A927B7Q3"/>
<feature type="transmembrane region" description="Helical" evidence="5">
    <location>
        <begin position="101"/>
        <end position="122"/>
    </location>
</feature>
<dbReference type="Pfam" id="PF07690">
    <property type="entry name" value="MFS_1"/>
    <property type="match status" value="1"/>
</dbReference>
<evidence type="ECO:0000313" key="7">
    <source>
        <dbReference type="EMBL" id="MBD2756687.1"/>
    </source>
</evidence>
<keyword evidence="4 5" id="KW-0472">Membrane</keyword>
<evidence type="ECO:0000313" key="8">
    <source>
        <dbReference type="Proteomes" id="UP000653797"/>
    </source>
</evidence>